<evidence type="ECO:0000313" key="7">
    <source>
        <dbReference type="WBParaSite" id="EVEC_0001106601-mRNA-1"/>
    </source>
</evidence>
<evidence type="ECO:0000313" key="6">
    <source>
        <dbReference type="Proteomes" id="UP000274131"/>
    </source>
</evidence>
<dbReference type="AlphaFoldDB" id="A0A0N4VJP5"/>
<keyword evidence="3" id="KW-0804">Transcription</keyword>
<dbReference type="WBParaSite" id="EVEC_0001106601-mRNA-1">
    <property type="protein sequence ID" value="EVEC_0001106601-mRNA-1"/>
    <property type="gene ID" value="EVEC_0001106601"/>
</dbReference>
<accession>A0A0N4VJP5</accession>
<dbReference type="SMART" id="SM00530">
    <property type="entry name" value="HTH_XRE"/>
    <property type="match status" value="1"/>
</dbReference>
<dbReference type="CDD" id="cd00093">
    <property type="entry name" value="HTH_XRE"/>
    <property type="match status" value="1"/>
</dbReference>
<dbReference type="STRING" id="51028.A0A0N4VJP5"/>
<name>A0A0N4VJP5_ENTVE</name>
<dbReference type="PANTHER" id="PTHR10245">
    <property type="entry name" value="ENDOTHELIAL DIFFERENTIATION-RELATED FACTOR 1 MULTIPROTEIN BRIDGING FACTOR 1"/>
    <property type="match status" value="1"/>
</dbReference>
<dbReference type="InterPro" id="IPR010982">
    <property type="entry name" value="Lambda_DNA-bd_dom_sf"/>
</dbReference>
<dbReference type="Pfam" id="PF08523">
    <property type="entry name" value="MBF1"/>
    <property type="match status" value="1"/>
</dbReference>
<evidence type="ECO:0000256" key="3">
    <source>
        <dbReference type="ARBA" id="ARBA00023163"/>
    </source>
</evidence>
<dbReference type="Proteomes" id="UP000274131">
    <property type="component" value="Unassembled WGS sequence"/>
</dbReference>
<dbReference type="Pfam" id="PF01381">
    <property type="entry name" value="HTH_3"/>
    <property type="match status" value="1"/>
</dbReference>
<evidence type="ECO:0000259" key="4">
    <source>
        <dbReference type="PROSITE" id="PS50943"/>
    </source>
</evidence>
<dbReference type="Gene3D" id="1.10.260.40">
    <property type="entry name" value="lambda repressor-like DNA-binding domains"/>
    <property type="match status" value="2"/>
</dbReference>
<evidence type="ECO:0000256" key="2">
    <source>
        <dbReference type="ARBA" id="ARBA00023125"/>
    </source>
</evidence>
<reference evidence="7" key="1">
    <citation type="submission" date="2017-02" db="UniProtKB">
        <authorList>
            <consortium name="WormBaseParasite"/>
        </authorList>
    </citation>
    <scope>IDENTIFICATION</scope>
</reference>
<sequence>MSKMGRLVSDTDPDTVTVLHRRGPAQKTLKTPAELNAAQRRGVAIETSKRISAGSNKQHQLDKFATRVEEEEEMHHDRVSLSLGKVMQQARQAKEWTQKDLATVGGSCVLVRRNFGELEGVQLARINEKPQVVAEYENGKAVPNQQILSKMERALGVKLRGKDMGQPLSSKKK</sequence>
<organism evidence="7">
    <name type="scientific">Enterobius vermicularis</name>
    <name type="common">Human pinworm</name>
    <dbReference type="NCBI Taxonomy" id="51028"/>
    <lineage>
        <taxon>Eukaryota</taxon>
        <taxon>Metazoa</taxon>
        <taxon>Ecdysozoa</taxon>
        <taxon>Nematoda</taxon>
        <taxon>Chromadorea</taxon>
        <taxon>Rhabditida</taxon>
        <taxon>Spirurina</taxon>
        <taxon>Oxyuridomorpha</taxon>
        <taxon>Oxyuroidea</taxon>
        <taxon>Oxyuridae</taxon>
        <taxon>Enterobius</taxon>
    </lineage>
</organism>
<dbReference type="InterPro" id="IPR013729">
    <property type="entry name" value="MBF1_N"/>
</dbReference>
<protein>
    <submittedName>
        <fullName evidence="7">HTH cro/C1-type domain-containing protein</fullName>
    </submittedName>
</protein>
<dbReference type="PANTHER" id="PTHR10245:SF15">
    <property type="entry name" value="ENDOTHELIAL DIFFERENTIATION-RELATED FACTOR 1"/>
    <property type="match status" value="1"/>
</dbReference>
<keyword evidence="1" id="KW-0805">Transcription regulation</keyword>
<dbReference type="InterPro" id="IPR001387">
    <property type="entry name" value="Cro/C1-type_HTH"/>
</dbReference>
<keyword evidence="2" id="KW-0238">DNA-binding</keyword>
<dbReference type="GO" id="GO:0005634">
    <property type="term" value="C:nucleus"/>
    <property type="evidence" value="ECO:0007669"/>
    <property type="project" value="UniProtKB-ARBA"/>
</dbReference>
<dbReference type="EMBL" id="UXUI01010802">
    <property type="protein sequence ID" value="VDD95640.1"/>
    <property type="molecule type" value="Genomic_DNA"/>
</dbReference>
<dbReference type="GO" id="GO:0003677">
    <property type="term" value="F:DNA binding"/>
    <property type="evidence" value="ECO:0007669"/>
    <property type="project" value="UniProtKB-KW"/>
</dbReference>
<evidence type="ECO:0000313" key="5">
    <source>
        <dbReference type="EMBL" id="VDD95640.1"/>
    </source>
</evidence>
<feature type="domain" description="HTH cro/C1-type" evidence="4">
    <location>
        <begin position="124"/>
        <end position="162"/>
    </location>
</feature>
<keyword evidence="6" id="KW-1185">Reference proteome</keyword>
<reference evidence="5 6" key="2">
    <citation type="submission" date="2018-10" db="EMBL/GenBank/DDBJ databases">
        <authorList>
            <consortium name="Pathogen Informatics"/>
        </authorList>
    </citation>
    <scope>NUCLEOTIDE SEQUENCE [LARGE SCALE GENOMIC DNA]</scope>
</reference>
<evidence type="ECO:0000256" key="1">
    <source>
        <dbReference type="ARBA" id="ARBA00023015"/>
    </source>
</evidence>
<dbReference type="SUPFAM" id="SSF47413">
    <property type="entry name" value="lambda repressor-like DNA-binding domains"/>
    <property type="match status" value="1"/>
</dbReference>
<dbReference type="OrthoDB" id="10253401at2759"/>
<dbReference type="PROSITE" id="PS50943">
    <property type="entry name" value="HTH_CROC1"/>
    <property type="match status" value="1"/>
</dbReference>
<gene>
    <name evidence="5" type="ORF">EVEC_LOCUS10391</name>
</gene>
<proteinExistence type="predicted"/>